<name>A0A2Z2HZ89_9EURY</name>
<evidence type="ECO:0000256" key="1">
    <source>
        <dbReference type="SAM" id="MobiDB-lite"/>
    </source>
</evidence>
<dbReference type="Proteomes" id="UP000250088">
    <property type="component" value="Chromosome"/>
</dbReference>
<evidence type="ECO:0000313" key="3">
    <source>
        <dbReference type="Proteomes" id="UP000250088"/>
    </source>
</evidence>
<gene>
    <name evidence="2" type="ORF">B1756_17030</name>
</gene>
<keyword evidence="3" id="KW-1185">Reference proteome</keyword>
<reference evidence="3" key="1">
    <citation type="submission" date="2017-02" db="EMBL/GenBank/DDBJ databases">
        <title>Natronthermophilus aegyptiacus gen. nov.,sp. nov., an aerobic, extremely halophilic alkalithermophilic archaeon isolated from the athalassohaline Wadi An Natrun, Egypt.</title>
        <authorList>
            <person name="Zhao B."/>
        </authorList>
    </citation>
    <scope>NUCLEOTIDE SEQUENCE [LARGE SCALE GENOMIC DNA]</scope>
    <source>
        <strain evidence="3">JW/NM-HA 15</strain>
    </source>
</reference>
<sequence>MFSTIDNEATREYLAGELMNEIEHKRNTTQVLRRESLAGEDFGPEYILKPMTDRFSDDFEAKSSYASFCGAFEKASELYIIGQMITLTTDPKRFDSIEEMYESLMKNKTRFMQWLKDKLGRDTVPTNLHVVEFTDTGLPHLHLCVFGVHVSEVPSEADVSEYWGETRDQGSEVDCQRIQYSTGRDRWIMGSGADLQYYLAKTYNDMMAVASGETEPENFTHGWKLALYWCMEIQVHNGSQVLMGNSRDDDENGDNVKFYSYEFVGAANIIDIPAHITNKATWISDLEVIDKTESDPPPCSSRYIGHPLEDQRR</sequence>
<dbReference type="EMBL" id="CP019893">
    <property type="protein sequence ID" value="ARS91257.1"/>
    <property type="molecule type" value="Genomic_DNA"/>
</dbReference>
<protein>
    <recommendedName>
        <fullName evidence="4">Replication protein</fullName>
    </recommendedName>
</protein>
<proteinExistence type="predicted"/>
<dbReference type="KEGG" id="naj:B1756_17030"/>
<dbReference type="AlphaFoldDB" id="A0A2Z2HZ89"/>
<feature type="region of interest" description="Disordered" evidence="1">
    <location>
        <begin position="293"/>
        <end position="313"/>
    </location>
</feature>
<evidence type="ECO:0008006" key="4">
    <source>
        <dbReference type="Google" id="ProtNLM"/>
    </source>
</evidence>
<organism evidence="2 3">
    <name type="scientific">Natrarchaeobaculum aegyptiacum</name>
    <dbReference type="NCBI Taxonomy" id="745377"/>
    <lineage>
        <taxon>Archaea</taxon>
        <taxon>Methanobacteriati</taxon>
        <taxon>Methanobacteriota</taxon>
        <taxon>Stenosarchaea group</taxon>
        <taxon>Halobacteria</taxon>
        <taxon>Halobacteriales</taxon>
        <taxon>Natrialbaceae</taxon>
        <taxon>Natrarchaeobaculum</taxon>
    </lineage>
</organism>
<evidence type="ECO:0000313" key="2">
    <source>
        <dbReference type="EMBL" id="ARS91257.1"/>
    </source>
</evidence>
<accession>A0A2Z2HZ89</accession>